<dbReference type="Gene3D" id="1.20.920.10">
    <property type="entry name" value="Bromodomain-like"/>
    <property type="match status" value="2"/>
</dbReference>
<feature type="region of interest" description="Disordered" evidence="14">
    <location>
        <begin position="346"/>
        <end position="380"/>
    </location>
</feature>
<dbReference type="EMBL" id="JAOTOJ010000003">
    <property type="protein sequence ID" value="KAK9404072.1"/>
    <property type="molecule type" value="Genomic_DNA"/>
</dbReference>
<dbReference type="InterPro" id="IPR050935">
    <property type="entry name" value="Bromo_chromatin_reader"/>
</dbReference>
<feature type="region of interest" description="Disordered" evidence="14">
    <location>
        <begin position="903"/>
        <end position="950"/>
    </location>
</feature>
<dbReference type="Proteomes" id="UP001474421">
    <property type="component" value="Unassembled WGS sequence"/>
</dbReference>
<dbReference type="PROSITE" id="PS00633">
    <property type="entry name" value="BROMODOMAIN_1"/>
    <property type="match status" value="1"/>
</dbReference>
<dbReference type="PANTHER" id="PTHR22880:SF175">
    <property type="entry name" value="BROMODOMAIN TESTIS-SPECIFIC PROTEIN"/>
    <property type="match status" value="1"/>
</dbReference>
<feature type="compositionally biased region" description="Basic residues" evidence="14">
    <location>
        <begin position="406"/>
        <end position="455"/>
    </location>
</feature>
<feature type="compositionally biased region" description="Low complexity" evidence="14">
    <location>
        <begin position="599"/>
        <end position="633"/>
    </location>
</feature>
<dbReference type="FunFam" id="1.20.920.10:FF:000003">
    <property type="entry name" value="Bromodomain-containing protein 2"/>
    <property type="match status" value="1"/>
</dbReference>
<dbReference type="GO" id="GO:0006355">
    <property type="term" value="P:regulation of DNA-templated transcription"/>
    <property type="evidence" value="ECO:0007669"/>
    <property type="project" value="TreeGrafter"/>
</dbReference>
<keyword evidence="7 13" id="KW-0103">Bromodomain</keyword>
<evidence type="ECO:0000256" key="2">
    <source>
        <dbReference type="ARBA" id="ARBA00022782"/>
    </source>
</evidence>
<dbReference type="InterPro" id="IPR031354">
    <property type="entry name" value="BRD4_CDT"/>
</dbReference>
<feature type="domain" description="NET" evidence="16">
    <location>
        <begin position="466"/>
        <end position="548"/>
    </location>
</feature>
<sequence length="992" mass="112452">MWRHNFSWPFHQPVDAEGLKLPDYYNIVKEPMDLTTIQKRLEHQYYTCAAECIDNFKKMFANCYLYNKPGDDIVFMAQELEKVFLQKVAQMPPDEKIVVINKGKKGEGKTNAAEQSDAKKSQTQQTKKSRKVKQFQIKTATPQLQSPEPSPVPPFPSVTPTSEEVTKPCSCAEKGVKRKADTTTTTITASSESSPALLEPKITKISTREEFLSERALPDSWQPTEPTEITELMEPLEYCNEILIELMSNQHAAYAWPFYKPIDITALDPEEYQNIIKSPMDLGTIKKKLDNCEYKDTQEFAADIRLMFMNYYRYHSPDHEIVSMARKLQDVFEMLFARIPDEPLTGRPLLHSTTRSPTSVSSDSSPNISSDEETEKEQAKRLEELQEQLKAVHQQLQALAKTTGPRLKKKKKKGKSKKEKRKGKVKIKPATQKSRKIKQMKQLKRRMSLSLHSKKIQQQEELAGPKAEDEDTAKPMSYDEKRQLSLDINKLPGEKLGRVVYIIQSRETSLRHSNLDEIEIDFEALKASTLRALEKYVMACLRKRPKKHYAKKPKDQFTVEKPQDQRLLNVSGLLCSVKQNAKSGKIAESKIYGRPSRLSESSSSGSSSSNGSSASESTSNDSSSSDSSNSESEAYIKDNGNGEKDLFCREQLKIPLHHPEISCNVVPQIWNPSPLSKLPPRAPKARASHQLLPCSRSLQLSPLKLQEQRIVSPSGMVAVVSPLHCMPVQETTQSDLLATQASHNPSCKLSEVPCSSSSNNPLDNMKDTRKPSLLQQGLPSALQIKSSMGVAKVTPPDHEQKLKASFPDGHWRPRMTESARAIITENCSNNHEERKKRETKPQIPLIKDIKVKHADSWTSLGKMVTAPISVRSSNESFKQFQKAALEKEESEWAKERKRRLEQAERKLRKHPQEKERNSREMDLRSTAVKEGGPIPNIAGSGREQSHSIPNLVIDRNLARKMEQERRRREALKSTIDMNFQSDVMATFEETLQ</sequence>
<keyword evidence="10" id="KW-0469">Meiosis</keyword>
<dbReference type="GO" id="GO:0000785">
    <property type="term" value="C:chromatin"/>
    <property type="evidence" value="ECO:0007669"/>
    <property type="project" value="TreeGrafter"/>
</dbReference>
<feature type="compositionally biased region" description="Basic and acidic residues" evidence="14">
    <location>
        <begin position="903"/>
        <end position="923"/>
    </location>
</feature>
<dbReference type="PROSITE" id="PS51525">
    <property type="entry name" value="NET"/>
    <property type="match status" value="1"/>
</dbReference>
<dbReference type="InterPro" id="IPR038336">
    <property type="entry name" value="NET_sf"/>
</dbReference>
<evidence type="ECO:0000256" key="11">
    <source>
        <dbReference type="ARBA" id="ARBA00040033"/>
    </source>
</evidence>
<evidence type="ECO:0000256" key="10">
    <source>
        <dbReference type="ARBA" id="ARBA00023254"/>
    </source>
</evidence>
<keyword evidence="4" id="KW-0744">Spermatogenesis</keyword>
<dbReference type="SUPFAM" id="SSF47370">
    <property type="entry name" value="Bromodomain"/>
    <property type="match status" value="2"/>
</dbReference>
<dbReference type="InterPro" id="IPR018359">
    <property type="entry name" value="Bromodomain_CS"/>
</dbReference>
<keyword evidence="2" id="KW-0221">Differentiation</keyword>
<feature type="compositionally biased region" description="Polar residues" evidence="14">
    <location>
        <begin position="136"/>
        <end position="145"/>
    </location>
</feature>
<evidence type="ECO:0000259" key="15">
    <source>
        <dbReference type="PROSITE" id="PS50014"/>
    </source>
</evidence>
<evidence type="ECO:0000256" key="6">
    <source>
        <dbReference type="ARBA" id="ARBA00023054"/>
    </source>
</evidence>
<comment type="caution">
    <text evidence="17">The sequence shown here is derived from an EMBL/GenBank/DDBJ whole genome shotgun (WGS) entry which is preliminary data.</text>
</comment>
<name>A0AAW1BQQ3_CROAD</name>
<proteinExistence type="inferred from homology"/>
<dbReference type="Pfam" id="PF17035">
    <property type="entry name" value="BET"/>
    <property type="match status" value="1"/>
</dbReference>
<evidence type="ECO:0000256" key="13">
    <source>
        <dbReference type="PROSITE-ProRule" id="PRU00035"/>
    </source>
</evidence>
<feature type="compositionally biased region" description="Low complexity" evidence="14">
    <location>
        <begin position="352"/>
        <end position="369"/>
    </location>
</feature>
<evidence type="ECO:0000256" key="7">
    <source>
        <dbReference type="ARBA" id="ARBA00023117"/>
    </source>
</evidence>
<keyword evidence="6" id="KW-0175">Coiled coil</keyword>
<keyword evidence="5" id="KW-0805">Transcription regulation</keyword>
<organism evidence="17 18">
    <name type="scientific">Crotalus adamanteus</name>
    <name type="common">Eastern diamondback rattlesnake</name>
    <dbReference type="NCBI Taxonomy" id="8729"/>
    <lineage>
        <taxon>Eukaryota</taxon>
        <taxon>Metazoa</taxon>
        <taxon>Chordata</taxon>
        <taxon>Craniata</taxon>
        <taxon>Vertebrata</taxon>
        <taxon>Euteleostomi</taxon>
        <taxon>Lepidosauria</taxon>
        <taxon>Squamata</taxon>
        <taxon>Bifurcata</taxon>
        <taxon>Unidentata</taxon>
        <taxon>Episquamata</taxon>
        <taxon>Toxicofera</taxon>
        <taxon>Serpentes</taxon>
        <taxon>Colubroidea</taxon>
        <taxon>Viperidae</taxon>
        <taxon>Crotalinae</taxon>
        <taxon>Crotalus</taxon>
    </lineage>
</organism>
<keyword evidence="9" id="KW-0804">Transcription</keyword>
<dbReference type="InterPro" id="IPR036427">
    <property type="entry name" value="Bromodomain-like_sf"/>
</dbReference>
<dbReference type="InterPro" id="IPR043509">
    <property type="entry name" value="Bromo_Brdt_II"/>
</dbReference>
<keyword evidence="8" id="KW-0010">Activator</keyword>
<dbReference type="PRINTS" id="PR00503">
    <property type="entry name" value="BROMODOMAIN"/>
</dbReference>
<gene>
    <name evidence="17" type="ORF">NXF25_008899</name>
</gene>
<dbReference type="FunFam" id="1.20.1270.220:FF:000001">
    <property type="entry name" value="bromodomain-containing protein 2 isoform X1"/>
    <property type="match status" value="1"/>
</dbReference>
<feature type="region of interest" description="Disordered" evidence="14">
    <location>
        <begin position="588"/>
        <end position="640"/>
    </location>
</feature>
<dbReference type="PANTHER" id="PTHR22880">
    <property type="entry name" value="FALZ-RELATED BROMODOMAIN-CONTAINING PROTEINS"/>
    <property type="match status" value="1"/>
</dbReference>
<protein>
    <recommendedName>
        <fullName evidence="11">Bromodomain testis-specific protein</fullName>
    </recommendedName>
</protein>
<dbReference type="GO" id="GO:0006338">
    <property type="term" value="P:chromatin remodeling"/>
    <property type="evidence" value="ECO:0007669"/>
    <property type="project" value="TreeGrafter"/>
</dbReference>
<evidence type="ECO:0000256" key="9">
    <source>
        <dbReference type="ARBA" id="ARBA00023163"/>
    </source>
</evidence>
<dbReference type="GO" id="GO:0051321">
    <property type="term" value="P:meiotic cell cycle"/>
    <property type="evidence" value="ECO:0007669"/>
    <property type="project" value="UniProtKB-KW"/>
</dbReference>
<reference evidence="17 18" key="1">
    <citation type="journal article" date="2024" name="Proc. Natl. Acad. Sci. U.S.A.">
        <title>The genetic regulatory architecture and epigenomic basis for age-related changes in rattlesnake venom.</title>
        <authorList>
            <person name="Hogan M.P."/>
            <person name="Holding M.L."/>
            <person name="Nystrom G.S."/>
            <person name="Colston T.J."/>
            <person name="Bartlett D.A."/>
            <person name="Mason A.J."/>
            <person name="Ellsworth S.A."/>
            <person name="Rautsaw R.M."/>
            <person name="Lawrence K.C."/>
            <person name="Strickland J.L."/>
            <person name="He B."/>
            <person name="Fraser P."/>
            <person name="Margres M.J."/>
            <person name="Gilbert D.M."/>
            <person name="Gibbs H.L."/>
            <person name="Parkinson C.L."/>
            <person name="Rokyta D.R."/>
        </authorList>
    </citation>
    <scope>NUCLEOTIDE SEQUENCE [LARGE SCALE GENOMIC DNA]</scope>
    <source>
        <strain evidence="17">DRR0105</strain>
    </source>
</reference>
<evidence type="ECO:0000259" key="16">
    <source>
        <dbReference type="PROSITE" id="PS51525"/>
    </source>
</evidence>
<dbReference type="GO" id="GO:0007283">
    <property type="term" value="P:spermatogenesis"/>
    <property type="evidence" value="ECO:0007669"/>
    <property type="project" value="UniProtKB-KW"/>
</dbReference>
<accession>A0AAW1BQQ3</accession>
<evidence type="ECO:0000256" key="14">
    <source>
        <dbReference type="SAM" id="MobiDB-lite"/>
    </source>
</evidence>
<dbReference type="AlphaFoldDB" id="A0AAW1BQQ3"/>
<feature type="region of interest" description="Disordered" evidence="14">
    <location>
        <begin position="393"/>
        <end position="477"/>
    </location>
</feature>
<keyword evidence="18" id="KW-1185">Reference proteome</keyword>
<evidence type="ECO:0000256" key="4">
    <source>
        <dbReference type="ARBA" id="ARBA00022871"/>
    </source>
</evidence>
<keyword evidence="3" id="KW-0156">Chromatin regulator</keyword>
<feature type="region of interest" description="Disordered" evidence="14">
    <location>
        <begin position="99"/>
        <end position="166"/>
    </location>
</feature>
<evidence type="ECO:0000256" key="12">
    <source>
        <dbReference type="ARBA" id="ARBA00044509"/>
    </source>
</evidence>
<dbReference type="InterPro" id="IPR001487">
    <property type="entry name" value="Bromodomain"/>
</dbReference>
<comment type="similarity">
    <text evidence="12">Belongs to the BET family.</text>
</comment>
<evidence type="ECO:0000256" key="5">
    <source>
        <dbReference type="ARBA" id="ARBA00023015"/>
    </source>
</evidence>
<dbReference type="CDD" id="cd05498">
    <property type="entry name" value="Bromo_Brdt_II_like"/>
    <property type="match status" value="1"/>
</dbReference>
<feature type="compositionally biased region" description="Pro residues" evidence="14">
    <location>
        <begin position="148"/>
        <end position="157"/>
    </location>
</feature>
<keyword evidence="1" id="KW-0677">Repeat</keyword>
<dbReference type="FunFam" id="1.20.920.10:FF:000002">
    <property type="entry name" value="Bromodomain-containing protein 4"/>
    <property type="match status" value="1"/>
</dbReference>
<dbReference type="InterPro" id="IPR027353">
    <property type="entry name" value="NET_dom"/>
</dbReference>
<dbReference type="Pfam" id="PF00439">
    <property type="entry name" value="Bromodomain"/>
    <property type="match status" value="2"/>
</dbReference>
<feature type="domain" description="Bromo" evidence="15">
    <location>
        <begin position="2"/>
        <end position="74"/>
    </location>
</feature>
<dbReference type="Gene3D" id="1.20.1270.220">
    <property type="match status" value="1"/>
</dbReference>
<evidence type="ECO:0000313" key="17">
    <source>
        <dbReference type="EMBL" id="KAK9404072.1"/>
    </source>
</evidence>
<evidence type="ECO:0000256" key="1">
    <source>
        <dbReference type="ARBA" id="ARBA00022737"/>
    </source>
</evidence>
<dbReference type="SMART" id="SM00297">
    <property type="entry name" value="BROMO"/>
    <property type="match status" value="2"/>
</dbReference>
<evidence type="ECO:0000256" key="3">
    <source>
        <dbReference type="ARBA" id="ARBA00022853"/>
    </source>
</evidence>
<dbReference type="GO" id="GO:0030154">
    <property type="term" value="P:cell differentiation"/>
    <property type="evidence" value="ECO:0007669"/>
    <property type="project" value="UniProtKB-KW"/>
</dbReference>
<evidence type="ECO:0000313" key="18">
    <source>
        <dbReference type="Proteomes" id="UP001474421"/>
    </source>
</evidence>
<feature type="domain" description="Bromo" evidence="15">
    <location>
        <begin position="250"/>
        <end position="322"/>
    </location>
</feature>
<dbReference type="GO" id="GO:0005634">
    <property type="term" value="C:nucleus"/>
    <property type="evidence" value="ECO:0007669"/>
    <property type="project" value="TreeGrafter"/>
</dbReference>
<dbReference type="PROSITE" id="PS50014">
    <property type="entry name" value="BROMODOMAIN_2"/>
    <property type="match status" value="2"/>
</dbReference>
<dbReference type="Pfam" id="PF17105">
    <property type="entry name" value="BRD4_CDT"/>
    <property type="match status" value="1"/>
</dbReference>
<evidence type="ECO:0000256" key="8">
    <source>
        <dbReference type="ARBA" id="ARBA00023159"/>
    </source>
</evidence>